<reference evidence="2 3" key="1">
    <citation type="submission" date="2018-08" db="EMBL/GenBank/DDBJ databases">
        <title>The complete genome sequence of Streptomyces seoulensis, a pioneer strain for nickel superoxide dismutase discovery.</title>
        <authorList>
            <person name="Shin J."/>
            <person name="Lee J.-S."/>
            <person name="Lee E.-J."/>
            <person name="Youn H.-D."/>
        </authorList>
    </citation>
    <scope>NUCLEOTIDE SEQUENCE [LARGE SCALE GENOMIC DNA]</scope>
    <source>
        <strain evidence="2 3">KCTC 9819</strain>
    </source>
</reference>
<dbReference type="AlphaFoldDB" id="A0A4P6U1A3"/>
<dbReference type="InterPro" id="IPR052164">
    <property type="entry name" value="Anthracycline_SecMetBiosynth"/>
</dbReference>
<dbReference type="OrthoDB" id="9793039at2"/>
<dbReference type="InterPro" id="IPR004360">
    <property type="entry name" value="Glyas_Fos-R_dOase_dom"/>
</dbReference>
<gene>
    <name evidence="2" type="ORF">D0Z67_24570</name>
</gene>
<keyword evidence="3" id="KW-1185">Reference proteome</keyword>
<dbReference type="RefSeq" id="WP_031183588.1">
    <property type="nucleotide sequence ID" value="NZ_CP032229.1"/>
</dbReference>
<proteinExistence type="predicted"/>
<name>A0A4P6U1A3_STRSO</name>
<dbReference type="CDD" id="cd07247">
    <property type="entry name" value="SgaA_N_like"/>
    <property type="match status" value="2"/>
</dbReference>
<dbReference type="Gene3D" id="3.10.180.10">
    <property type="entry name" value="2,3-Dihydroxybiphenyl 1,2-Dioxygenase, domain 1"/>
    <property type="match status" value="2"/>
</dbReference>
<dbReference type="KEGG" id="sseo:D0Z67_24570"/>
<dbReference type="SUPFAM" id="SSF54593">
    <property type="entry name" value="Glyoxalase/Bleomycin resistance protein/Dihydroxybiphenyl dioxygenase"/>
    <property type="match status" value="2"/>
</dbReference>
<evidence type="ECO:0000313" key="2">
    <source>
        <dbReference type="EMBL" id="QBJ93147.1"/>
    </source>
</evidence>
<sequence length="262" mass="27218">MLTTRFPDGAPNWIDLGSPDLPASLAFYGGLFGWEPAPAGPETGGYVLLQRDGRTVAGAMALDPERGRAGWTVYFRCADALGTAEAAGVAHGTVVFWPTELLGLGRVAGLKDRAGAAFRVWQPDPVEGLDVATEPGALCWVELHTPDVAAAAAFYHRVLGVETSGVEFPGGVYTSLYPGGADEDAMFGGIVPTFEDPADTAASWLPYFGADDTDALVARAAELGGSVRLPATSVPGVGRLARLADPHGYEFAVIKGDPAQTA</sequence>
<feature type="domain" description="VOC" evidence="1">
    <location>
        <begin position="10"/>
        <end position="123"/>
    </location>
</feature>
<feature type="domain" description="VOC" evidence="1">
    <location>
        <begin position="137"/>
        <end position="256"/>
    </location>
</feature>
<dbReference type="Proteomes" id="UP000292547">
    <property type="component" value="Chromosome"/>
</dbReference>
<dbReference type="EMBL" id="CP032229">
    <property type="protein sequence ID" value="QBJ93147.1"/>
    <property type="molecule type" value="Genomic_DNA"/>
</dbReference>
<dbReference type="Pfam" id="PF00903">
    <property type="entry name" value="Glyoxalase"/>
    <property type="match status" value="1"/>
</dbReference>
<dbReference type="PANTHER" id="PTHR33993:SF14">
    <property type="entry name" value="GB|AAF24581.1"/>
    <property type="match status" value="1"/>
</dbReference>
<dbReference type="InterPro" id="IPR037523">
    <property type="entry name" value="VOC_core"/>
</dbReference>
<organism evidence="2 3">
    <name type="scientific">Streptomyces seoulensis</name>
    <dbReference type="NCBI Taxonomy" id="73044"/>
    <lineage>
        <taxon>Bacteria</taxon>
        <taxon>Bacillati</taxon>
        <taxon>Actinomycetota</taxon>
        <taxon>Actinomycetes</taxon>
        <taxon>Kitasatosporales</taxon>
        <taxon>Streptomycetaceae</taxon>
        <taxon>Streptomyces</taxon>
    </lineage>
</organism>
<accession>A0A4P6U1A3</accession>
<protein>
    <submittedName>
        <fullName evidence="2">VOC family protein</fullName>
    </submittedName>
</protein>
<evidence type="ECO:0000313" key="3">
    <source>
        <dbReference type="Proteomes" id="UP000292547"/>
    </source>
</evidence>
<dbReference type="PANTHER" id="PTHR33993">
    <property type="entry name" value="GLYOXALASE-RELATED"/>
    <property type="match status" value="1"/>
</dbReference>
<dbReference type="PROSITE" id="PS51819">
    <property type="entry name" value="VOC"/>
    <property type="match status" value="2"/>
</dbReference>
<dbReference type="GeneID" id="300102086"/>
<dbReference type="InterPro" id="IPR029068">
    <property type="entry name" value="Glyas_Bleomycin-R_OHBP_Dase"/>
</dbReference>
<evidence type="ECO:0000259" key="1">
    <source>
        <dbReference type="PROSITE" id="PS51819"/>
    </source>
</evidence>